<dbReference type="AlphaFoldDB" id="A0A8J2K0J1"/>
<gene>
    <name evidence="1" type="ORF">AFUS01_LOCUS6960</name>
</gene>
<sequence length="31" mass="3745">VIFKEAKEFPFIFVIFDRVREREPVSFQGIT</sequence>
<organism evidence="1 2">
    <name type="scientific">Allacma fusca</name>
    <dbReference type="NCBI Taxonomy" id="39272"/>
    <lineage>
        <taxon>Eukaryota</taxon>
        <taxon>Metazoa</taxon>
        <taxon>Ecdysozoa</taxon>
        <taxon>Arthropoda</taxon>
        <taxon>Hexapoda</taxon>
        <taxon>Collembola</taxon>
        <taxon>Symphypleona</taxon>
        <taxon>Sminthuridae</taxon>
        <taxon>Allacma</taxon>
    </lineage>
</organism>
<evidence type="ECO:0000313" key="1">
    <source>
        <dbReference type="EMBL" id="CAG7717504.1"/>
    </source>
</evidence>
<evidence type="ECO:0000313" key="2">
    <source>
        <dbReference type="Proteomes" id="UP000708208"/>
    </source>
</evidence>
<reference evidence="1" key="1">
    <citation type="submission" date="2021-06" db="EMBL/GenBank/DDBJ databases">
        <authorList>
            <person name="Hodson N. C."/>
            <person name="Mongue J. A."/>
            <person name="Jaron S. K."/>
        </authorList>
    </citation>
    <scope>NUCLEOTIDE SEQUENCE</scope>
</reference>
<comment type="caution">
    <text evidence="1">The sequence shown here is derived from an EMBL/GenBank/DDBJ whole genome shotgun (WGS) entry which is preliminary data.</text>
</comment>
<keyword evidence="2" id="KW-1185">Reference proteome</keyword>
<feature type="non-terminal residue" evidence="1">
    <location>
        <position position="31"/>
    </location>
</feature>
<protein>
    <submittedName>
        <fullName evidence="1">Uncharacterized protein</fullName>
    </submittedName>
</protein>
<accession>A0A8J2K0J1</accession>
<dbReference type="EMBL" id="CAJVCH010046420">
    <property type="protein sequence ID" value="CAG7717504.1"/>
    <property type="molecule type" value="Genomic_DNA"/>
</dbReference>
<feature type="non-terminal residue" evidence="1">
    <location>
        <position position="1"/>
    </location>
</feature>
<proteinExistence type="predicted"/>
<dbReference type="Proteomes" id="UP000708208">
    <property type="component" value="Unassembled WGS sequence"/>
</dbReference>
<name>A0A8J2K0J1_9HEXA</name>